<dbReference type="InterPro" id="IPR037069">
    <property type="entry name" value="AcylCoA_DH/ox_N_sf"/>
</dbReference>
<keyword evidence="18" id="KW-1185">Reference proteome</keyword>
<keyword evidence="5" id="KW-0560">Oxidoreductase</keyword>
<feature type="domain" description="Acyl-CoA oxidase/dehydrogenase middle" evidence="14">
    <location>
        <begin position="130"/>
        <end position="232"/>
    </location>
</feature>
<keyword evidence="6" id="KW-0503">Monooxygenase</keyword>
<evidence type="ECO:0000256" key="8">
    <source>
        <dbReference type="ARBA" id="ARBA00034317"/>
    </source>
</evidence>
<dbReference type="AlphaFoldDB" id="A0A117I4M4"/>
<protein>
    <recommendedName>
        <fullName evidence="10">Dibenzothiophene monooxygenase</fullName>
        <ecNumber evidence="9">1.14.14.21</ecNumber>
    </recommendedName>
</protein>
<dbReference type="Pfam" id="PF02771">
    <property type="entry name" value="Acyl-CoA_dh_N"/>
    <property type="match status" value="1"/>
</dbReference>
<comment type="subcellular location">
    <subcellularLocation>
        <location evidence="1">Cytoplasm</location>
    </subcellularLocation>
</comment>
<evidence type="ECO:0000256" key="3">
    <source>
        <dbReference type="ARBA" id="ARBA00022643"/>
    </source>
</evidence>
<comment type="caution">
    <text evidence="17">The sequence shown here is derived from an EMBL/GenBank/DDBJ whole genome shotgun (WGS) entry which is preliminary data.</text>
</comment>
<evidence type="ECO:0000256" key="4">
    <source>
        <dbReference type="ARBA" id="ARBA00022741"/>
    </source>
</evidence>
<evidence type="ECO:0000256" key="7">
    <source>
        <dbReference type="ARBA" id="ARBA00034307"/>
    </source>
</evidence>
<comment type="catalytic activity">
    <reaction evidence="12">
        <text>dibenzothiophene 5-oxide + FMNH2 + O2 = dibenzothiophene 5,5-dioxide + FMN + H2O + H(+)</text>
        <dbReference type="Rhea" id="RHEA:49080"/>
        <dbReference type="ChEBI" id="CHEBI:15377"/>
        <dbReference type="ChEBI" id="CHEBI:15378"/>
        <dbReference type="ChEBI" id="CHEBI:15379"/>
        <dbReference type="ChEBI" id="CHEBI:23683"/>
        <dbReference type="ChEBI" id="CHEBI:57618"/>
        <dbReference type="ChEBI" id="CHEBI:58210"/>
        <dbReference type="ChEBI" id="CHEBI:90356"/>
    </reaction>
</comment>
<keyword evidence="2" id="KW-0285">Flavoprotein</keyword>
<comment type="catalytic activity">
    <reaction evidence="11">
        <text>dibenzothiophene + FMNH2 + O2 = dibenzothiophene 5-oxide + FMN + H2O + H(+)</text>
        <dbReference type="Rhea" id="RHEA:49076"/>
        <dbReference type="ChEBI" id="CHEBI:15377"/>
        <dbReference type="ChEBI" id="CHEBI:15378"/>
        <dbReference type="ChEBI" id="CHEBI:15379"/>
        <dbReference type="ChEBI" id="CHEBI:23681"/>
        <dbReference type="ChEBI" id="CHEBI:23683"/>
        <dbReference type="ChEBI" id="CHEBI:57618"/>
        <dbReference type="ChEBI" id="CHEBI:58210"/>
    </reaction>
</comment>
<dbReference type="InterPro" id="IPR013786">
    <property type="entry name" value="AcylCoA_DH/ox_N"/>
</dbReference>
<dbReference type="EC" id="1.14.14.21" evidence="9"/>
<evidence type="ECO:0000256" key="10">
    <source>
        <dbReference type="ARBA" id="ARBA00034345"/>
    </source>
</evidence>
<dbReference type="Gene3D" id="1.20.140.10">
    <property type="entry name" value="Butyryl-CoA Dehydrogenase, subunit A, domain 3"/>
    <property type="match status" value="1"/>
</dbReference>
<evidence type="ECO:0000256" key="12">
    <source>
        <dbReference type="ARBA" id="ARBA00048445"/>
    </source>
</evidence>
<feature type="domain" description="Acyl-CoA dehydrogenase C-terminal" evidence="16">
    <location>
        <begin position="263"/>
        <end position="399"/>
    </location>
</feature>
<dbReference type="PANTHER" id="PTHR43884">
    <property type="entry name" value="ACYL-COA DEHYDROGENASE"/>
    <property type="match status" value="1"/>
</dbReference>
<dbReference type="InterPro" id="IPR009100">
    <property type="entry name" value="AcylCoA_DH/oxidase_NM_dom_sf"/>
</dbReference>
<gene>
    <name evidence="17" type="ORF">RMCB_1279</name>
</gene>
<dbReference type="STRING" id="146020.RMCB_1279"/>
<evidence type="ECO:0000256" key="2">
    <source>
        <dbReference type="ARBA" id="ARBA00022630"/>
    </source>
</evidence>
<keyword evidence="4" id="KW-0547">Nucleotide-binding</keyword>
<dbReference type="InterPro" id="IPR046373">
    <property type="entry name" value="Acyl-CoA_Oxase/DH_mid-dom_sf"/>
</dbReference>
<evidence type="ECO:0000256" key="9">
    <source>
        <dbReference type="ARBA" id="ARBA00034328"/>
    </source>
</evidence>
<comment type="catalytic activity">
    <reaction evidence="13">
        <text>dibenzothiophene + 2 FMNH2 + 2 O2 = dibenzothiophene 5,5-dioxide + 2 FMN + 2 H2O + 2 H(+)</text>
        <dbReference type="Rhea" id="RHEA:49072"/>
        <dbReference type="ChEBI" id="CHEBI:15377"/>
        <dbReference type="ChEBI" id="CHEBI:15378"/>
        <dbReference type="ChEBI" id="CHEBI:15379"/>
        <dbReference type="ChEBI" id="CHEBI:23681"/>
        <dbReference type="ChEBI" id="CHEBI:57618"/>
        <dbReference type="ChEBI" id="CHEBI:58210"/>
        <dbReference type="ChEBI" id="CHEBI:90356"/>
        <dbReference type="EC" id="1.14.14.21"/>
    </reaction>
</comment>
<evidence type="ECO:0000313" key="17">
    <source>
        <dbReference type="EMBL" id="GAS87183.1"/>
    </source>
</evidence>
<dbReference type="EMBL" id="BCSX01000017">
    <property type="protein sequence ID" value="GAS87183.1"/>
    <property type="molecule type" value="Genomic_DNA"/>
</dbReference>
<dbReference type="PIRSF" id="PIRSF016578">
    <property type="entry name" value="HsaA"/>
    <property type="match status" value="1"/>
</dbReference>
<dbReference type="GO" id="GO:0005737">
    <property type="term" value="C:cytoplasm"/>
    <property type="evidence" value="ECO:0007669"/>
    <property type="project" value="UniProtKB-SubCell"/>
</dbReference>
<dbReference type="Gene3D" id="2.40.110.10">
    <property type="entry name" value="Butyryl-CoA Dehydrogenase, subunit A, domain 2"/>
    <property type="match status" value="1"/>
</dbReference>
<dbReference type="SUPFAM" id="SSF56645">
    <property type="entry name" value="Acyl-CoA dehydrogenase NM domain-like"/>
    <property type="match status" value="1"/>
</dbReference>
<dbReference type="Proteomes" id="UP000069620">
    <property type="component" value="Unassembled WGS sequence"/>
</dbReference>
<evidence type="ECO:0000256" key="6">
    <source>
        <dbReference type="ARBA" id="ARBA00023033"/>
    </source>
</evidence>
<evidence type="ECO:0000259" key="15">
    <source>
        <dbReference type="Pfam" id="PF02771"/>
    </source>
</evidence>
<evidence type="ECO:0000259" key="14">
    <source>
        <dbReference type="Pfam" id="PF02770"/>
    </source>
</evidence>
<evidence type="ECO:0000256" key="5">
    <source>
        <dbReference type="ARBA" id="ARBA00023002"/>
    </source>
</evidence>
<reference evidence="18" key="2">
    <citation type="submission" date="2016-02" db="EMBL/GenBank/DDBJ databases">
        <title>Draft genome sequence of five rapidly growing Mycobacterium species.</title>
        <authorList>
            <person name="Katahira K."/>
            <person name="Gotou Y."/>
            <person name="Iida K."/>
            <person name="Ogura Y."/>
            <person name="Hayashi T."/>
        </authorList>
    </citation>
    <scope>NUCLEOTIDE SEQUENCE [LARGE SCALE GENOMIC DNA]</scope>
    <source>
        <strain evidence="18">JCM15654</strain>
    </source>
</reference>
<evidence type="ECO:0000256" key="13">
    <source>
        <dbReference type="ARBA" id="ARBA00049456"/>
    </source>
</evidence>
<organism evidence="17 18">
    <name type="scientific">Mycolicibacterium brisbanense</name>
    <dbReference type="NCBI Taxonomy" id="146020"/>
    <lineage>
        <taxon>Bacteria</taxon>
        <taxon>Bacillati</taxon>
        <taxon>Actinomycetota</taxon>
        <taxon>Actinomycetes</taxon>
        <taxon>Mycobacteriales</taxon>
        <taxon>Mycobacteriaceae</taxon>
        <taxon>Mycolicibacterium</taxon>
    </lineage>
</organism>
<reference evidence="18" key="1">
    <citation type="journal article" date="2016" name="Genome Announc.">
        <title>Draft Genome Sequences of Five Rapidly Growing Mycobacterium Species, M. thermoresistibile, M. fortuitum subsp. acetamidolyticum, M. canariasense, M. brisbanense, and M. novocastrense.</title>
        <authorList>
            <person name="Katahira K."/>
            <person name="Ogura Y."/>
            <person name="Gotoh Y."/>
            <person name="Hayashi T."/>
        </authorList>
    </citation>
    <scope>NUCLEOTIDE SEQUENCE [LARGE SCALE GENOMIC DNA]</scope>
    <source>
        <strain evidence="18">JCM15654</strain>
    </source>
</reference>
<sequence length="426" mass="44493">MSVDTAPVITTPPPASAQAALASADALATELAVDSAERERSGASLVPQLRRVAESGLLGIVVPAEHGGPGLSASTKVEVLRRLSRGDSAVAQLLLAHFVVAQAISGLGDQAPAPRIYADILAGAQLGNASAERGTATALDRHTTVTRRADGTWLLNGTKYYATGALGATWIAVAAVVADDAGLAERPSGTAGVRTATVFVRPDQDGVTLDLDQWSAFGQRGTASGEVRLVDVVVDDDLVIEEGVAPDPADAPPSLLGAYDQALHAAIDIGIARAALEDGAEFVRTRSRPWKEAVLAGVRRADEEPHVVRRFGELTARLYALEALLAHGSAVIDAGLAEPELSRDTAARASLQVAAAKALAQEFAVEIAGGIFELTGTSGTDSAVNLDRHWRNVRTHSLHDPARWKYVHLGNHTLRGTRPPRLGLVL</sequence>
<dbReference type="Gene3D" id="1.10.540.10">
    <property type="entry name" value="Acyl-CoA dehydrogenase/oxidase, N-terminal domain"/>
    <property type="match status" value="1"/>
</dbReference>
<dbReference type="GO" id="GO:0004497">
    <property type="term" value="F:monooxygenase activity"/>
    <property type="evidence" value="ECO:0007669"/>
    <property type="project" value="UniProtKB-KW"/>
</dbReference>
<evidence type="ECO:0000259" key="16">
    <source>
        <dbReference type="Pfam" id="PF08028"/>
    </source>
</evidence>
<dbReference type="RefSeq" id="WP_062828121.1">
    <property type="nucleotide sequence ID" value="NZ_BCSX01000017.1"/>
</dbReference>
<feature type="domain" description="Acyl-CoA dehydrogenase/oxidase N-terminal" evidence="15">
    <location>
        <begin position="26"/>
        <end position="119"/>
    </location>
</feature>
<evidence type="ECO:0000313" key="18">
    <source>
        <dbReference type="Proteomes" id="UP000069620"/>
    </source>
</evidence>
<dbReference type="InterPro" id="IPR013107">
    <property type="entry name" value="Acyl-CoA_DH_C"/>
</dbReference>
<comment type="pathway">
    <text evidence="7">Sulfur metabolism; dibenzothiophene degradation.</text>
</comment>
<dbReference type="InterPro" id="IPR006091">
    <property type="entry name" value="Acyl-CoA_Oxase/DH_mid-dom"/>
</dbReference>
<dbReference type="SUPFAM" id="SSF47203">
    <property type="entry name" value="Acyl-CoA dehydrogenase C-terminal domain-like"/>
    <property type="match status" value="1"/>
</dbReference>
<dbReference type="GO" id="GO:0050660">
    <property type="term" value="F:flavin adenine dinucleotide binding"/>
    <property type="evidence" value="ECO:0007669"/>
    <property type="project" value="InterPro"/>
</dbReference>
<keyword evidence="3" id="KW-0288">FMN</keyword>
<proteinExistence type="inferred from homology"/>
<accession>A0A117I4M4</accession>
<dbReference type="GO" id="GO:0006552">
    <property type="term" value="P:L-leucine catabolic process"/>
    <property type="evidence" value="ECO:0007669"/>
    <property type="project" value="TreeGrafter"/>
</dbReference>
<evidence type="ECO:0000256" key="1">
    <source>
        <dbReference type="ARBA" id="ARBA00004496"/>
    </source>
</evidence>
<comment type="similarity">
    <text evidence="8">Belongs to the DszC flavin monooxygenase family.</text>
</comment>
<dbReference type="PANTHER" id="PTHR43884:SF12">
    <property type="entry name" value="ISOVALERYL-COA DEHYDROGENASE, MITOCHONDRIAL-RELATED"/>
    <property type="match status" value="1"/>
</dbReference>
<dbReference type="OrthoDB" id="571684at2"/>
<dbReference type="Pfam" id="PF08028">
    <property type="entry name" value="Acyl-CoA_dh_2"/>
    <property type="match status" value="1"/>
</dbReference>
<dbReference type="GO" id="GO:0008470">
    <property type="term" value="F:3-methylbutanoyl-CoA dehydrogenase activity"/>
    <property type="evidence" value="ECO:0007669"/>
    <property type="project" value="TreeGrafter"/>
</dbReference>
<dbReference type="Pfam" id="PF02770">
    <property type="entry name" value="Acyl-CoA_dh_M"/>
    <property type="match status" value="1"/>
</dbReference>
<dbReference type="InterPro" id="IPR036250">
    <property type="entry name" value="AcylCo_DH-like_C"/>
</dbReference>
<evidence type="ECO:0000256" key="11">
    <source>
        <dbReference type="ARBA" id="ARBA00047859"/>
    </source>
</evidence>
<name>A0A117I4M4_9MYCO</name>